<comment type="caution">
    <text evidence="2">The sequence shown here is derived from an EMBL/GenBank/DDBJ whole genome shotgun (WGS) entry which is preliminary data.</text>
</comment>
<organism evidence="2 3">
    <name type="scientific">Chionoecetes opilio</name>
    <name type="common">Atlantic snow crab</name>
    <name type="synonym">Cancer opilio</name>
    <dbReference type="NCBI Taxonomy" id="41210"/>
    <lineage>
        <taxon>Eukaryota</taxon>
        <taxon>Metazoa</taxon>
        <taxon>Ecdysozoa</taxon>
        <taxon>Arthropoda</taxon>
        <taxon>Crustacea</taxon>
        <taxon>Multicrustacea</taxon>
        <taxon>Malacostraca</taxon>
        <taxon>Eumalacostraca</taxon>
        <taxon>Eucarida</taxon>
        <taxon>Decapoda</taxon>
        <taxon>Pleocyemata</taxon>
        <taxon>Brachyura</taxon>
        <taxon>Eubrachyura</taxon>
        <taxon>Majoidea</taxon>
        <taxon>Majidae</taxon>
        <taxon>Chionoecetes</taxon>
    </lineage>
</organism>
<reference evidence="2" key="1">
    <citation type="submission" date="2020-07" db="EMBL/GenBank/DDBJ databases">
        <title>The High-quality genome of the commercially important snow crab, Chionoecetes opilio.</title>
        <authorList>
            <person name="Jeong J.-H."/>
            <person name="Ryu S."/>
        </authorList>
    </citation>
    <scope>NUCLEOTIDE SEQUENCE</scope>
    <source>
        <strain evidence="2">MADBK_172401_WGS</strain>
        <tissue evidence="2">Digestive gland</tissue>
    </source>
</reference>
<proteinExistence type="predicted"/>
<keyword evidence="3" id="KW-1185">Reference proteome</keyword>
<evidence type="ECO:0000313" key="3">
    <source>
        <dbReference type="Proteomes" id="UP000770661"/>
    </source>
</evidence>
<dbReference type="Proteomes" id="UP000770661">
    <property type="component" value="Unassembled WGS sequence"/>
</dbReference>
<name>A0A8J4YKP6_CHIOP</name>
<evidence type="ECO:0000256" key="1">
    <source>
        <dbReference type="SAM" id="MobiDB-lite"/>
    </source>
</evidence>
<feature type="region of interest" description="Disordered" evidence="1">
    <location>
        <begin position="134"/>
        <end position="172"/>
    </location>
</feature>
<dbReference type="AlphaFoldDB" id="A0A8J4YKP6"/>
<accession>A0A8J4YKP6</accession>
<protein>
    <submittedName>
        <fullName evidence="2">Uncharacterized protein</fullName>
    </submittedName>
</protein>
<dbReference type="EMBL" id="JACEEZ010001661">
    <property type="protein sequence ID" value="KAG0728935.1"/>
    <property type="molecule type" value="Genomic_DNA"/>
</dbReference>
<sequence>MLGHLKRLLDWNIHQRLQKIILSSWPPGGGVPILSVLPVLTTWPDGWPKGPLCRKTCSSMTMEREEDWRGSVKIGFCDQVYAKNWKRGNDSVTQPRNLDFITDGRGSFDDGVRRRGSAMRRHLWDLFRETRSGWPSSMPHQPRAEGEMVRGMKRPSRPKPPPIKNTNNSTGPFPLLLVRSMQVLKSYRRPATHLPLASPKHEKGFVFQVREERAGVLKVTNASRTRNSPHLTFPGTPEKGERKTQFLLKLARLHTKLP</sequence>
<gene>
    <name evidence="2" type="ORF">GWK47_031412</name>
</gene>
<evidence type="ECO:0000313" key="2">
    <source>
        <dbReference type="EMBL" id="KAG0728935.1"/>
    </source>
</evidence>